<keyword evidence="7" id="KW-0406">Ion transport</keyword>
<evidence type="ECO:0000313" key="15">
    <source>
        <dbReference type="EMBL" id="MBB6262001.1"/>
    </source>
</evidence>
<evidence type="ECO:0000256" key="8">
    <source>
        <dbReference type="ARBA" id="ARBA00023077"/>
    </source>
</evidence>
<evidence type="ECO:0000256" key="11">
    <source>
        <dbReference type="PROSITE-ProRule" id="PRU01360"/>
    </source>
</evidence>
<evidence type="ECO:0000259" key="14">
    <source>
        <dbReference type="Pfam" id="PF07715"/>
    </source>
</evidence>
<dbReference type="Pfam" id="PF07715">
    <property type="entry name" value="Plug"/>
    <property type="match status" value="1"/>
</dbReference>
<evidence type="ECO:0000256" key="7">
    <source>
        <dbReference type="ARBA" id="ARBA00023065"/>
    </source>
</evidence>
<sequence length="650" mass="70823">MSYGVPHTVSGNEMLRKTVLLSGIAVGVAAGWAVAVQAQPALNENGEIVLKTITVTTPLRRASALERSTSSVTVIGEKDIDQSAAPDLQSLLKIYTGVTMTANGGQGATSGVSLRGFSSSQTLVLVNGVRMGSATSGTPNLSSIPLASVERIEIAKGGHSAQYGADAMGGIINIITKQGGACENGKSYCGSWTTGVTHPWGGFASGNISGTAENGIEYGLGANVLGTQGFDFTTGLKENDRDGFLQGSVNLSLAKDVEWGRVYIDGLYTRGRNHYDGYNTTVPDSADTHNFSGRFGARIDHSDDWFSTIELTSSLDKAKQFRASKKGDTYKTERYGVFVSTQKAFNTDKIDHIVVAGGEFYHEKVAGAAYATPQRDISALFAQYSIDYASLLIDAGVRYDHNQQFGDKTTYNIGASYEIEPELILRTSYATGFRAPTFNDLYFPGSGNPDLKTETSKSFEIGLNWHISQQTSFDIVVYQNNAKNQIIWQQITADENSSWAPYNVTSRTRGIEASLSHRLDEAWAVKASIDLRKPINKERFDPNSPNGDDYNGKYMPNADRFKASGELSYRPDENLDLIARVLYGSSRYSNAANTKKLSDYITADFVATYAFDQQSKIKLSVENVFDKQYQTKDGYRMPGRTMSLGFTRSF</sequence>
<evidence type="ECO:0000256" key="1">
    <source>
        <dbReference type="ARBA" id="ARBA00004571"/>
    </source>
</evidence>
<dbReference type="CDD" id="cd01347">
    <property type="entry name" value="ligand_gated_channel"/>
    <property type="match status" value="1"/>
</dbReference>
<feature type="domain" description="TonB-dependent receptor plug" evidence="14">
    <location>
        <begin position="66"/>
        <end position="171"/>
    </location>
</feature>
<reference evidence="15 16" key="1">
    <citation type="submission" date="2020-08" db="EMBL/GenBank/DDBJ databases">
        <title>Genomic Encyclopedia of Type Strains, Phase IV (KMG-IV): sequencing the most valuable type-strain genomes for metagenomic binning, comparative biology and taxonomic classification.</title>
        <authorList>
            <person name="Goeker M."/>
        </authorList>
    </citation>
    <scope>NUCLEOTIDE SEQUENCE [LARGE SCALE GENOMIC DNA]</scope>
    <source>
        <strain evidence="15 16">DSM 22336</strain>
    </source>
</reference>
<evidence type="ECO:0000256" key="2">
    <source>
        <dbReference type="ARBA" id="ARBA00021261"/>
    </source>
</evidence>
<evidence type="ECO:0000256" key="10">
    <source>
        <dbReference type="ARBA" id="ARBA00023237"/>
    </source>
</evidence>
<dbReference type="PROSITE" id="PS52016">
    <property type="entry name" value="TONB_DEPENDENT_REC_3"/>
    <property type="match status" value="1"/>
</dbReference>
<keyword evidence="16" id="KW-1185">Reference proteome</keyword>
<evidence type="ECO:0000313" key="16">
    <source>
        <dbReference type="Proteomes" id="UP000555393"/>
    </source>
</evidence>
<accession>A0A841M6W6</accession>
<dbReference type="InterPro" id="IPR039426">
    <property type="entry name" value="TonB-dep_rcpt-like"/>
</dbReference>
<dbReference type="InterPro" id="IPR000531">
    <property type="entry name" value="Beta-barrel_TonB"/>
</dbReference>
<keyword evidence="4 11" id="KW-1134">Transmembrane beta strand</keyword>
<evidence type="ECO:0000256" key="5">
    <source>
        <dbReference type="ARBA" id="ARBA00022692"/>
    </source>
</evidence>
<dbReference type="RefSeq" id="WP_246431326.1">
    <property type="nucleotide sequence ID" value="NZ_JACIIU010000015.1"/>
</dbReference>
<dbReference type="AlphaFoldDB" id="A0A841M6W6"/>
<evidence type="ECO:0000259" key="13">
    <source>
        <dbReference type="Pfam" id="PF00593"/>
    </source>
</evidence>
<dbReference type="PANTHER" id="PTHR30069">
    <property type="entry name" value="TONB-DEPENDENT OUTER MEMBRANE RECEPTOR"/>
    <property type="match status" value="1"/>
</dbReference>
<dbReference type="EMBL" id="JACIIU010000015">
    <property type="protein sequence ID" value="MBB6262001.1"/>
    <property type="molecule type" value="Genomic_DNA"/>
</dbReference>
<keyword evidence="8 12" id="KW-0798">TonB box</keyword>
<dbReference type="SUPFAM" id="SSF56935">
    <property type="entry name" value="Porins"/>
    <property type="match status" value="1"/>
</dbReference>
<feature type="domain" description="TonB-dependent receptor-like beta-barrel" evidence="13">
    <location>
        <begin position="217"/>
        <end position="624"/>
    </location>
</feature>
<dbReference type="Gene3D" id="2.170.130.10">
    <property type="entry name" value="TonB-dependent receptor, plug domain"/>
    <property type="match status" value="1"/>
</dbReference>
<keyword evidence="6" id="KW-0732">Signal</keyword>
<keyword evidence="10 11" id="KW-0998">Cell outer membrane</keyword>
<gene>
    <name evidence="15" type="ORF">FHS77_002569</name>
</gene>
<evidence type="ECO:0000256" key="4">
    <source>
        <dbReference type="ARBA" id="ARBA00022452"/>
    </source>
</evidence>
<dbReference type="PANTHER" id="PTHR30069:SF53">
    <property type="entry name" value="COLICIN I RECEPTOR-RELATED"/>
    <property type="match status" value="1"/>
</dbReference>
<keyword evidence="5 11" id="KW-0812">Transmembrane</keyword>
<keyword evidence="3 11" id="KW-0813">Transport</keyword>
<proteinExistence type="inferred from homology"/>
<protein>
    <recommendedName>
        <fullName evidence="2">Heme transporter BhuA</fullName>
    </recommendedName>
</protein>
<dbReference type="Pfam" id="PF00593">
    <property type="entry name" value="TonB_dep_Rec_b-barrel"/>
    <property type="match status" value="1"/>
</dbReference>
<comment type="caution">
    <text evidence="15">The sequence shown here is derived from an EMBL/GenBank/DDBJ whole genome shotgun (WGS) entry which is preliminary data.</text>
</comment>
<name>A0A841M6W6_9HYPH</name>
<dbReference type="InterPro" id="IPR037066">
    <property type="entry name" value="Plug_dom_sf"/>
</dbReference>
<dbReference type="InterPro" id="IPR012910">
    <property type="entry name" value="Plug_dom"/>
</dbReference>
<evidence type="ECO:0000256" key="6">
    <source>
        <dbReference type="ARBA" id="ARBA00022729"/>
    </source>
</evidence>
<dbReference type="GO" id="GO:0006811">
    <property type="term" value="P:monoatomic ion transport"/>
    <property type="evidence" value="ECO:0007669"/>
    <property type="project" value="UniProtKB-KW"/>
</dbReference>
<dbReference type="Gene3D" id="2.40.170.20">
    <property type="entry name" value="TonB-dependent receptor, beta-barrel domain"/>
    <property type="match status" value="1"/>
</dbReference>
<organism evidence="15 16">
    <name type="scientific">Paenochrobactrum gallinarii</name>
    <dbReference type="NCBI Taxonomy" id="643673"/>
    <lineage>
        <taxon>Bacteria</taxon>
        <taxon>Pseudomonadati</taxon>
        <taxon>Pseudomonadota</taxon>
        <taxon>Alphaproteobacteria</taxon>
        <taxon>Hyphomicrobiales</taxon>
        <taxon>Brucellaceae</taxon>
        <taxon>Paenochrobactrum</taxon>
    </lineage>
</organism>
<dbReference type="GO" id="GO:0015889">
    <property type="term" value="P:cobalamin transport"/>
    <property type="evidence" value="ECO:0007669"/>
    <property type="project" value="TreeGrafter"/>
</dbReference>
<comment type="subcellular location">
    <subcellularLocation>
        <location evidence="1 11">Cell outer membrane</location>
        <topology evidence="1 11">Multi-pass membrane protein</topology>
    </subcellularLocation>
</comment>
<comment type="similarity">
    <text evidence="11 12">Belongs to the TonB-dependent receptor family.</text>
</comment>
<dbReference type="Proteomes" id="UP000555393">
    <property type="component" value="Unassembled WGS sequence"/>
</dbReference>
<evidence type="ECO:0000256" key="9">
    <source>
        <dbReference type="ARBA" id="ARBA00023136"/>
    </source>
</evidence>
<keyword evidence="9 11" id="KW-0472">Membrane</keyword>
<evidence type="ECO:0000256" key="12">
    <source>
        <dbReference type="RuleBase" id="RU003357"/>
    </source>
</evidence>
<dbReference type="InterPro" id="IPR036942">
    <property type="entry name" value="Beta-barrel_TonB_sf"/>
</dbReference>
<evidence type="ECO:0000256" key="3">
    <source>
        <dbReference type="ARBA" id="ARBA00022448"/>
    </source>
</evidence>
<dbReference type="GO" id="GO:0009279">
    <property type="term" value="C:cell outer membrane"/>
    <property type="evidence" value="ECO:0007669"/>
    <property type="project" value="UniProtKB-SubCell"/>
</dbReference>